<sequence>MFGKWLNRLLGGGYWPPIREYDPGSCRHWVDFRVVAMLLGRYGPCRGKIVVGLNDALDEKKALKTLRVGLALASKGLGLFDPFFASFSMILVSEIGVNMTL</sequence>
<gene>
    <name evidence="1" type="ORF">RJ641_008795</name>
</gene>
<dbReference type="EMBL" id="JBAMMX010000015">
    <property type="protein sequence ID" value="KAK6927076.1"/>
    <property type="molecule type" value="Genomic_DNA"/>
</dbReference>
<evidence type="ECO:0000313" key="1">
    <source>
        <dbReference type="EMBL" id="KAK6927076.1"/>
    </source>
</evidence>
<name>A0AAN8Z6U4_9MAGN</name>
<keyword evidence="2" id="KW-1185">Reference proteome</keyword>
<reference evidence="1 2" key="1">
    <citation type="submission" date="2023-12" db="EMBL/GenBank/DDBJ databases">
        <title>A high-quality genome assembly for Dillenia turbinata (Dilleniales).</title>
        <authorList>
            <person name="Chanderbali A."/>
        </authorList>
    </citation>
    <scope>NUCLEOTIDE SEQUENCE [LARGE SCALE GENOMIC DNA]</scope>
    <source>
        <strain evidence="1">LSX21</strain>
        <tissue evidence="1">Leaf</tissue>
    </source>
</reference>
<proteinExistence type="predicted"/>
<comment type="caution">
    <text evidence="1">The sequence shown here is derived from an EMBL/GenBank/DDBJ whole genome shotgun (WGS) entry which is preliminary data.</text>
</comment>
<protein>
    <submittedName>
        <fullName evidence="1">Uncharacterized protein</fullName>
    </submittedName>
</protein>
<accession>A0AAN8Z6U4</accession>
<dbReference type="AlphaFoldDB" id="A0AAN8Z6U4"/>
<dbReference type="Proteomes" id="UP001370490">
    <property type="component" value="Unassembled WGS sequence"/>
</dbReference>
<evidence type="ECO:0000313" key="2">
    <source>
        <dbReference type="Proteomes" id="UP001370490"/>
    </source>
</evidence>
<organism evidence="1 2">
    <name type="scientific">Dillenia turbinata</name>
    <dbReference type="NCBI Taxonomy" id="194707"/>
    <lineage>
        <taxon>Eukaryota</taxon>
        <taxon>Viridiplantae</taxon>
        <taxon>Streptophyta</taxon>
        <taxon>Embryophyta</taxon>
        <taxon>Tracheophyta</taxon>
        <taxon>Spermatophyta</taxon>
        <taxon>Magnoliopsida</taxon>
        <taxon>eudicotyledons</taxon>
        <taxon>Gunneridae</taxon>
        <taxon>Pentapetalae</taxon>
        <taxon>Dilleniales</taxon>
        <taxon>Dilleniaceae</taxon>
        <taxon>Dillenia</taxon>
    </lineage>
</organism>